<evidence type="ECO:0000313" key="6">
    <source>
        <dbReference type="Proteomes" id="UP000789396"/>
    </source>
</evidence>
<feature type="domain" description="Crinkler effector protein N-terminal" evidence="4">
    <location>
        <begin position="9"/>
        <end position="117"/>
    </location>
</feature>
<evidence type="ECO:0000313" key="5">
    <source>
        <dbReference type="EMBL" id="CAG8536916.1"/>
    </source>
</evidence>
<keyword evidence="3" id="KW-0964">Secreted</keyword>
<evidence type="ECO:0000256" key="2">
    <source>
        <dbReference type="ARBA" id="ARBA00004613"/>
    </source>
</evidence>
<gene>
    <name evidence="5" type="ORF">RFULGI_LOCUS4047</name>
</gene>
<reference evidence="5" key="1">
    <citation type="submission" date="2021-06" db="EMBL/GenBank/DDBJ databases">
        <authorList>
            <person name="Kallberg Y."/>
            <person name="Tangrot J."/>
            <person name="Rosling A."/>
        </authorList>
    </citation>
    <scope>NUCLEOTIDE SEQUENCE</scope>
    <source>
        <strain evidence="5">IN212</strain>
    </source>
</reference>
<protein>
    <submittedName>
        <fullName evidence="5">11796_t:CDS:1</fullName>
    </submittedName>
</protein>
<organism evidence="5 6">
    <name type="scientific">Racocetra fulgida</name>
    <dbReference type="NCBI Taxonomy" id="60492"/>
    <lineage>
        <taxon>Eukaryota</taxon>
        <taxon>Fungi</taxon>
        <taxon>Fungi incertae sedis</taxon>
        <taxon>Mucoromycota</taxon>
        <taxon>Glomeromycotina</taxon>
        <taxon>Glomeromycetes</taxon>
        <taxon>Diversisporales</taxon>
        <taxon>Gigasporaceae</taxon>
        <taxon>Racocetra</taxon>
    </lineage>
</organism>
<keyword evidence="6" id="KW-1185">Reference proteome</keyword>
<comment type="subcellular location">
    <subcellularLocation>
        <location evidence="1">Host cell</location>
    </subcellularLocation>
    <subcellularLocation>
        <location evidence="2">Secreted</location>
    </subcellularLocation>
</comment>
<feature type="non-terminal residue" evidence="5">
    <location>
        <position position="1"/>
    </location>
</feature>
<evidence type="ECO:0000256" key="1">
    <source>
        <dbReference type="ARBA" id="ARBA00004340"/>
    </source>
</evidence>
<name>A0A9N9FJ86_9GLOM</name>
<comment type="caution">
    <text evidence="5">The sequence shown here is derived from an EMBL/GenBank/DDBJ whole genome shotgun (WGS) entry which is preliminary data.</text>
</comment>
<dbReference type="Pfam" id="PF20147">
    <property type="entry name" value="Crinkler"/>
    <property type="match status" value="1"/>
</dbReference>
<sequence length="822" mass="94974">MPYITEIMVFCLVLGDDLSSRFEVNINMERTVSGLQKIIKQAKENAFTTIDADKLKLWKVEIPTRVTNKKLEILENKRHDQIDVESDLDGILLQPDDVVEELFNEQPPPKHIHIIIQPPNDKWKLPMKIKTEKEVVEDILLATLTGDLTLQSPDVKKLSHKFYDRDQALNLILDVARTNYSGRESSDHKDHEFILIPGGIGIGKTRMGWESQHMFSRLKPKDSDADDFIEALKNPCYIFVDLNNGCKYIKEFDEIVGSSVRIGTRLAVASVEAIIIHLDEYQFYINDVQKYQQKSWADARDYFKSLLREIGSVMRGNMMVRTENKYAGDSYHGLDGKYFIIPICTGTSAIDIHFLPTEHTNRILELNPLNYDSAKSMFLDKYEYSRQTTEAGRNLVVQGLKLYYMSDLSNEDNASLSTKFCNLILNQQHFRIAIYDTGFIPKFIDDLLGPSVLTSDFDWGNQLFNKISNRNIAKVGDNPGNWESLDDIRTVISFGLTRQLVKRDFLLPSLTSIGELERAGLVYLSNSEDEWYTIVMPFMILKVLNIKLLVSQVETVFPDQLLLIPTHDSLWQWQDFELLYVYYQKAIIDSLIEVQKSMISSTQHKIQLLYSHLQQEVEAKKRTQIDQKIKIQNEKLTDQMNMNWRLSDVFRGAKGDDTLLQRRVRLYKLKVFTEKENFLQRTDSIAILNKSILCDDNVTRSFDEGIFRCHRGCANIDHRWVLDSSNSEKKLAIFLQIKYSECDASTTISTSFIKKWYETTMSSVKNYEAEYDVVLVLFTNRRCSGQPNFGKMPHLLLICLENIESYLSPTFAHRGLVDRPSE</sequence>
<evidence type="ECO:0000259" key="4">
    <source>
        <dbReference type="Pfam" id="PF20147"/>
    </source>
</evidence>
<dbReference type="AlphaFoldDB" id="A0A9N9FJ86"/>
<dbReference type="Proteomes" id="UP000789396">
    <property type="component" value="Unassembled WGS sequence"/>
</dbReference>
<dbReference type="GO" id="GO:0043657">
    <property type="term" value="C:host cell"/>
    <property type="evidence" value="ECO:0007669"/>
    <property type="project" value="UniProtKB-SubCell"/>
</dbReference>
<evidence type="ECO:0000256" key="3">
    <source>
        <dbReference type="ARBA" id="ARBA00022525"/>
    </source>
</evidence>
<dbReference type="GO" id="GO:0005576">
    <property type="term" value="C:extracellular region"/>
    <property type="evidence" value="ECO:0007669"/>
    <property type="project" value="UniProtKB-SubCell"/>
</dbReference>
<dbReference type="OrthoDB" id="2430828at2759"/>
<dbReference type="InterPro" id="IPR045379">
    <property type="entry name" value="Crinkler_N"/>
</dbReference>
<proteinExistence type="predicted"/>
<accession>A0A9N9FJ86</accession>
<dbReference type="EMBL" id="CAJVPZ010003847">
    <property type="protein sequence ID" value="CAG8536916.1"/>
    <property type="molecule type" value="Genomic_DNA"/>
</dbReference>